<dbReference type="AlphaFoldDB" id="A0A1H4EW53"/>
<dbReference type="EC" id="7.1.1.9" evidence="15"/>
<evidence type="ECO:0000256" key="11">
    <source>
        <dbReference type="ARBA" id="ARBA00023136"/>
    </source>
</evidence>
<comment type="cofactor">
    <cofactor evidence="15">
        <name>Cu cation</name>
        <dbReference type="ChEBI" id="CHEBI:23378"/>
    </cofactor>
    <text evidence="15">Binds a copper A center.</text>
</comment>
<keyword evidence="5 14" id="KW-0812">Transmembrane</keyword>
<dbReference type="PANTHER" id="PTHR22888">
    <property type="entry name" value="CYTOCHROME C OXIDASE, SUBUNIT II"/>
    <property type="match status" value="1"/>
</dbReference>
<name>A0A1H4EW53_9RHOB</name>
<dbReference type="PRINTS" id="PR01166">
    <property type="entry name" value="CYCOXIDASEII"/>
</dbReference>
<reference evidence="20 21" key="1">
    <citation type="submission" date="2016-10" db="EMBL/GenBank/DDBJ databases">
        <authorList>
            <person name="de Groot N.N."/>
        </authorList>
    </citation>
    <scope>NUCLEOTIDE SEQUENCE [LARGE SCALE GENOMIC DNA]</scope>
    <source>
        <strain evidence="20 21">DSM 15345</strain>
    </source>
</reference>
<dbReference type="SUPFAM" id="SSF49503">
    <property type="entry name" value="Cupredoxins"/>
    <property type="match status" value="1"/>
</dbReference>
<keyword evidence="6 15" id="KW-0479">Metal-binding</keyword>
<organism evidence="20 21">
    <name type="scientific">Rubrimonas cliftonensis</name>
    <dbReference type="NCBI Taxonomy" id="89524"/>
    <lineage>
        <taxon>Bacteria</taxon>
        <taxon>Pseudomonadati</taxon>
        <taxon>Pseudomonadota</taxon>
        <taxon>Alphaproteobacteria</taxon>
        <taxon>Rhodobacterales</taxon>
        <taxon>Paracoccaceae</taxon>
        <taxon>Rubrimonas</taxon>
    </lineage>
</organism>
<feature type="transmembrane region" description="Helical" evidence="16">
    <location>
        <begin position="57"/>
        <end position="78"/>
    </location>
</feature>
<dbReference type="InterPro" id="IPR008972">
    <property type="entry name" value="Cupredoxin"/>
</dbReference>
<dbReference type="PANTHER" id="PTHR22888:SF9">
    <property type="entry name" value="CYTOCHROME C OXIDASE SUBUNIT 2"/>
    <property type="match status" value="1"/>
</dbReference>
<dbReference type="InterPro" id="IPR036257">
    <property type="entry name" value="Cyt_c_oxidase_su2_TM_sf"/>
</dbReference>
<evidence type="ECO:0000256" key="1">
    <source>
        <dbReference type="ARBA" id="ARBA00004141"/>
    </source>
</evidence>
<evidence type="ECO:0000256" key="9">
    <source>
        <dbReference type="ARBA" id="ARBA00022989"/>
    </source>
</evidence>
<evidence type="ECO:0000313" key="20">
    <source>
        <dbReference type="EMBL" id="SEA89253.1"/>
    </source>
</evidence>
<evidence type="ECO:0000259" key="19">
    <source>
        <dbReference type="PROSITE" id="PS50999"/>
    </source>
</evidence>
<keyword evidence="4 14" id="KW-0679">Respiratory chain</keyword>
<dbReference type="Proteomes" id="UP000198703">
    <property type="component" value="Unassembled WGS sequence"/>
</dbReference>
<evidence type="ECO:0000256" key="14">
    <source>
        <dbReference type="RuleBase" id="RU000456"/>
    </source>
</evidence>
<keyword evidence="21" id="KW-1185">Reference proteome</keyword>
<keyword evidence="8 14" id="KW-0249">Electron transport</keyword>
<evidence type="ECO:0000256" key="16">
    <source>
        <dbReference type="SAM" id="Phobius"/>
    </source>
</evidence>
<dbReference type="EMBL" id="FNQM01000016">
    <property type="protein sequence ID" value="SEA89253.1"/>
    <property type="molecule type" value="Genomic_DNA"/>
</dbReference>
<dbReference type="GO" id="GO:0042773">
    <property type="term" value="P:ATP synthesis coupled electron transport"/>
    <property type="evidence" value="ECO:0007669"/>
    <property type="project" value="TreeGrafter"/>
</dbReference>
<dbReference type="NCBIfam" id="TIGR02866">
    <property type="entry name" value="CoxB"/>
    <property type="match status" value="1"/>
</dbReference>
<feature type="chain" id="PRO_5011433671" description="Cytochrome c oxidase subunit 2" evidence="17">
    <location>
        <begin position="28"/>
        <end position="297"/>
    </location>
</feature>
<dbReference type="SUPFAM" id="SSF81464">
    <property type="entry name" value="Cytochrome c oxidase subunit II-like, transmembrane region"/>
    <property type="match status" value="1"/>
</dbReference>
<dbReference type="PROSITE" id="PS50857">
    <property type="entry name" value="COX2_CUA"/>
    <property type="match status" value="1"/>
</dbReference>
<evidence type="ECO:0000256" key="2">
    <source>
        <dbReference type="ARBA" id="ARBA00007866"/>
    </source>
</evidence>
<dbReference type="Gene3D" id="2.60.40.420">
    <property type="entry name" value="Cupredoxins - blue copper proteins"/>
    <property type="match status" value="1"/>
</dbReference>
<dbReference type="PROSITE" id="PS00078">
    <property type="entry name" value="COX2"/>
    <property type="match status" value="1"/>
</dbReference>
<accession>A0A1H4EW53</accession>
<dbReference type="RefSeq" id="WP_245731115.1">
    <property type="nucleotide sequence ID" value="NZ_FNQM01000016.1"/>
</dbReference>
<keyword evidence="7" id="KW-1278">Translocase</keyword>
<evidence type="ECO:0000256" key="17">
    <source>
        <dbReference type="SAM" id="SignalP"/>
    </source>
</evidence>
<dbReference type="STRING" id="89524.SAMN05444370_11639"/>
<dbReference type="InterPro" id="IPR001505">
    <property type="entry name" value="Copper_CuA"/>
</dbReference>
<dbReference type="InterPro" id="IPR011759">
    <property type="entry name" value="Cyt_c_oxidase_su2_TM_dom"/>
</dbReference>
<dbReference type="Pfam" id="PF00116">
    <property type="entry name" value="COX2"/>
    <property type="match status" value="1"/>
</dbReference>
<dbReference type="GO" id="GO:0004129">
    <property type="term" value="F:cytochrome-c oxidase activity"/>
    <property type="evidence" value="ECO:0007669"/>
    <property type="project" value="UniProtKB-EC"/>
</dbReference>
<evidence type="ECO:0000256" key="7">
    <source>
        <dbReference type="ARBA" id="ARBA00022967"/>
    </source>
</evidence>
<evidence type="ECO:0000256" key="3">
    <source>
        <dbReference type="ARBA" id="ARBA00022448"/>
    </source>
</evidence>
<dbReference type="Gene3D" id="1.10.287.90">
    <property type="match status" value="1"/>
</dbReference>
<evidence type="ECO:0000256" key="5">
    <source>
        <dbReference type="ARBA" id="ARBA00022692"/>
    </source>
</evidence>
<dbReference type="GO" id="GO:0005507">
    <property type="term" value="F:copper ion binding"/>
    <property type="evidence" value="ECO:0007669"/>
    <property type="project" value="InterPro"/>
</dbReference>
<dbReference type="PROSITE" id="PS50999">
    <property type="entry name" value="COX2_TM"/>
    <property type="match status" value="1"/>
</dbReference>
<feature type="domain" description="Cytochrome oxidase subunit II transmembrane region profile" evidence="19">
    <location>
        <begin position="32"/>
        <end position="127"/>
    </location>
</feature>
<keyword evidence="9 16" id="KW-1133">Transmembrane helix</keyword>
<gene>
    <name evidence="20" type="ORF">SAMN05444370_11639</name>
</gene>
<evidence type="ECO:0000313" key="21">
    <source>
        <dbReference type="Proteomes" id="UP000198703"/>
    </source>
</evidence>
<evidence type="ECO:0000256" key="10">
    <source>
        <dbReference type="ARBA" id="ARBA00023008"/>
    </source>
</evidence>
<comment type="catalytic activity">
    <reaction evidence="13 15">
        <text>4 Fe(II)-[cytochrome c] + O2 + 8 H(+)(in) = 4 Fe(III)-[cytochrome c] + 2 H2O + 4 H(+)(out)</text>
        <dbReference type="Rhea" id="RHEA:11436"/>
        <dbReference type="Rhea" id="RHEA-COMP:10350"/>
        <dbReference type="Rhea" id="RHEA-COMP:14399"/>
        <dbReference type="ChEBI" id="CHEBI:15377"/>
        <dbReference type="ChEBI" id="CHEBI:15378"/>
        <dbReference type="ChEBI" id="CHEBI:15379"/>
        <dbReference type="ChEBI" id="CHEBI:29033"/>
        <dbReference type="ChEBI" id="CHEBI:29034"/>
        <dbReference type="EC" id="7.1.1.9"/>
    </reaction>
</comment>
<comment type="function">
    <text evidence="12 15">Subunits I and II form the functional core of the enzyme complex. Electrons originating in cytochrome c are transferred via heme a and Cu(A) to the binuclear center formed by heme a3 and Cu(B).</text>
</comment>
<keyword evidence="11 16" id="KW-0472">Membrane</keyword>
<evidence type="ECO:0000259" key="18">
    <source>
        <dbReference type="PROSITE" id="PS50857"/>
    </source>
</evidence>
<evidence type="ECO:0000256" key="8">
    <source>
        <dbReference type="ARBA" id="ARBA00022982"/>
    </source>
</evidence>
<keyword evidence="3 14" id="KW-0813">Transport</keyword>
<comment type="similarity">
    <text evidence="2 14">Belongs to the cytochrome c oxidase subunit 2 family.</text>
</comment>
<evidence type="ECO:0000256" key="12">
    <source>
        <dbReference type="ARBA" id="ARBA00024688"/>
    </source>
</evidence>
<feature type="domain" description="Cytochrome oxidase subunit II copper A binding" evidence="18">
    <location>
        <begin position="128"/>
        <end position="279"/>
    </location>
</feature>
<evidence type="ECO:0000256" key="13">
    <source>
        <dbReference type="ARBA" id="ARBA00047816"/>
    </source>
</evidence>
<feature type="transmembrane region" description="Helical" evidence="16">
    <location>
        <begin position="99"/>
        <end position="121"/>
    </location>
</feature>
<comment type="subcellular location">
    <subcellularLocation>
        <location evidence="14">Cell membrane</location>
        <topology evidence="14">Multi-pass membrane protein</topology>
    </subcellularLocation>
    <subcellularLocation>
        <location evidence="1">Membrane</location>
        <topology evidence="1">Multi-pass membrane protein</topology>
    </subcellularLocation>
</comment>
<feature type="signal peptide" evidence="17">
    <location>
        <begin position="1"/>
        <end position="27"/>
    </location>
</feature>
<dbReference type="GO" id="GO:0005886">
    <property type="term" value="C:plasma membrane"/>
    <property type="evidence" value="ECO:0007669"/>
    <property type="project" value="UniProtKB-SubCell"/>
</dbReference>
<dbReference type="InterPro" id="IPR014222">
    <property type="entry name" value="Cyt_c_oxidase_su2"/>
</dbReference>
<sequence length="297" mass="32648">MGKAMFGAAARLGGGLAAVMAAGAAVAQEKGLPMPEQIGFQPAATELARDLHAIDDMLLYIIGAITLFVTGLLLYCVWRFRADRNPTPARFTHNATVEVIWTAVPVMILVAIAFPSLNLLYKQLEIPEAEVNIKAIGNQWYWSYEYSDYEIDMDAIMVGGDYRSYDAMMADEDGAAEAAEYGLTRANWLLKTDTSLVVPVNTVVRVQTTANDVIHAWTVPAFGVKMDAVPGRLNELWFAAEETGVFYGQCSELCGTKHAYMPITVEVVTREQFDAWVEETRLAQGLEPQAIRLAQAD</sequence>
<dbReference type="InterPro" id="IPR002429">
    <property type="entry name" value="CcO_II-like_C"/>
</dbReference>
<proteinExistence type="inferred from homology"/>
<evidence type="ECO:0000256" key="4">
    <source>
        <dbReference type="ARBA" id="ARBA00022660"/>
    </source>
</evidence>
<keyword evidence="10 15" id="KW-0186">Copper</keyword>
<dbReference type="InterPro" id="IPR045187">
    <property type="entry name" value="CcO_II"/>
</dbReference>
<evidence type="ECO:0000256" key="6">
    <source>
        <dbReference type="ARBA" id="ARBA00022723"/>
    </source>
</evidence>
<keyword evidence="17" id="KW-0732">Signal</keyword>
<dbReference type="GO" id="GO:0016491">
    <property type="term" value="F:oxidoreductase activity"/>
    <property type="evidence" value="ECO:0007669"/>
    <property type="project" value="InterPro"/>
</dbReference>
<evidence type="ECO:0000256" key="15">
    <source>
        <dbReference type="RuleBase" id="RU004024"/>
    </source>
</evidence>
<protein>
    <recommendedName>
        <fullName evidence="15">Cytochrome c oxidase subunit 2</fullName>
        <ecNumber evidence="15">7.1.1.9</ecNumber>
    </recommendedName>
</protein>
<dbReference type="Pfam" id="PF02790">
    <property type="entry name" value="COX2_TM"/>
    <property type="match status" value="1"/>
</dbReference>